<protein>
    <recommendedName>
        <fullName evidence="3">Methyltransferase domain-containing protein</fullName>
    </recommendedName>
</protein>
<dbReference type="AlphaFoldDB" id="A0A9W8NCY2"/>
<dbReference type="InterPro" id="IPR029063">
    <property type="entry name" value="SAM-dependent_MTases_sf"/>
</dbReference>
<name>A0A9W8NCY2_9PEZI</name>
<reference evidence="1" key="1">
    <citation type="submission" date="2022-07" db="EMBL/GenBank/DDBJ databases">
        <title>Genome Sequence of Xylaria arbuscula.</title>
        <authorList>
            <person name="Buettner E."/>
        </authorList>
    </citation>
    <scope>NUCLEOTIDE SEQUENCE</scope>
    <source>
        <strain evidence="1">VT107</strain>
    </source>
</reference>
<dbReference type="EMBL" id="JANPWZ010000971">
    <property type="protein sequence ID" value="KAJ3570073.1"/>
    <property type="molecule type" value="Genomic_DNA"/>
</dbReference>
<comment type="caution">
    <text evidence="1">The sequence shown here is derived from an EMBL/GenBank/DDBJ whole genome shotgun (WGS) entry which is preliminary data.</text>
</comment>
<dbReference type="Proteomes" id="UP001148614">
    <property type="component" value="Unassembled WGS sequence"/>
</dbReference>
<evidence type="ECO:0008006" key="3">
    <source>
        <dbReference type="Google" id="ProtNLM"/>
    </source>
</evidence>
<gene>
    <name evidence="1" type="ORF">NPX13_g5856</name>
</gene>
<evidence type="ECO:0000313" key="1">
    <source>
        <dbReference type="EMBL" id="KAJ3570073.1"/>
    </source>
</evidence>
<accession>A0A9W8NCY2</accession>
<dbReference type="VEuPathDB" id="FungiDB:F4678DRAFT_484609"/>
<sequence length="269" mass="30639">MASEDNYLFTRDFLDNTRLNLMHHIWTKIFGYNIHPRIPTESANLRIADVATGTGMWVLDVHDSLKNATLDGFDISFDAAPPSQTLPSRVKWRHWHIKEAVPEDLIGVYNIVHVRFLAWVLVDDDMPAFVSKLFSLLRPGGYIQWGEADHQTLHFAKTTPEGSTENTVSLYKLLYAQDPRLHLTWATKIPDLLTDGGFVDVEKDSRDALPHLAFIFHEAGLMIHELIARKTQNDNLAREVKRLLPAVVKETKQGSYGTARRYTIIGKKP</sequence>
<evidence type="ECO:0000313" key="2">
    <source>
        <dbReference type="Proteomes" id="UP001148614"/>
    </source>
</evidence>
<organism evidence="1 2">
    <name type="scientific">Xylaria arbuscula</name>
    <dbReference type="NCBI Taxonomy" id="114810"/>
    <lineage>
        <taxon>Eukaryota</taxon>
        <taxon>Fungi</taxon>
        <taxon>Dikarya</taxon>
        <taxon>Ascomycota</taxon>
        <taxon>Pezizomycotina</taxon>
        <taxon>Sordariomycetes</taxon>
        <taxon>Xylariomycetidae</taxon>
        <taxon>Xylariales</taxon>
        <taxon>Xylariaceae</taxon>
        <taxon>Xylaria</taxon>
    </lineage>
</organism>
<dbReference type="SUPFAM" id="SSF53335">
    <property type="entry name" value="S-adenosyl-L-methionine-dependent methyltransferases"/>
    <property type="match status" value="1"/>
</dbReference>
<keyword evidence="2" id="KW-1185">Reference proteome</keyword>
<proteinExistence type="predicted"/>
<dbReference type="Gene3D" id="3.40.50.150">
    <property type="entry name" value="Vaccinia Virus protein VP39"/>
    <property type="match status" value="1"/>
</dbReference>